<name>A0A0J6FB19_COCPO</name>
<reference evidence="1 2" key="1">
    <citation type="submission" date="2007-06" db="EMBL/GenBank/DDBJ databases">
        <title>The Genome Sequence of Coccidioides posadasii RMSCC_3488.</title>
        <authorList>
            <consortium name="Coccidioides Genome Resources Consortium"/>
            <consortium name="The Broad Institute Genome Sequencing Platform"/>
            <person name="Henn M.R."/>
            <person name="Sykes S."/>
            <person name="Young S."/>
            <person name="Jaffe D."/>
            <person name="Berlin A."/>
            <person name="Alvarez P."/>
            <person name="Butler J."/>
            <person name="Gnerre S."/>
            <person name="Grabherr M."/>
            <person name="Mauceli E."/>
            <person name="Brockman W."/>
            <person name="Kodira C."/>
            <person name="Alvarado L."/>
            <person name="Zeng Q."/>
            <person name="Crawford M."/>
            <person name="Antoine C."/>
            <person name="Devon K."/>
            <person name="Galgiani J."/>
            <person name="Orsborn K."/>
            <person name="Lewis M.L."/>
            <person name="Nusbaum C."/>
            <person name="Galagan J."/>
            <person name="Birren B."/>
        </authorList>
    </citation>
    <scope>NUCLEOTIDE SEQUENCE [LARGE SCALE GENOMIC DNA]</scope>
    <source>
        <strain evidence="1 2">RMSCC 3488</strain>
    </source>
</reference>
<gene>
    <name evidence="1" type="ORF">CPAG_03787</name>
</gene>
<accession>A0A0J6FB19</accession>
<sequence length="136" mass="15328">MPETGGGLDFPERPQNNLTSRIKMSSHYWITGSKCGIYVLRYIVKAKAQIYNAIKSIMTELKLVGLSNFERMSQTFLSIPSVENECRKSLTIYMYGPRMKLCEICLLLIPQQPLDWFAGFGHSIQSALGICTNLGD</sequence>
<dbReference type="Proteomes" id="UP000054567">
    <property type="component" value="Unassembled WGS sequence"/>
</dbReference>
<dbReference type="EMBL" id="DS268110">
    <property type="protein sequence ID" value="KMM67453.1"/>
    <property type="molecule type" value="Genomic_DNA"/>
</dbReference>
<evidence type="ECO:0000313" key="2">
    <source>
        <dbReference type="Proteomes" id="UP000054567"/>
    </source>
</evidence>
<reference evidence="2" key="2">
    <citation type="journal article" date="2009" name="Genome Res.">
        <title>Comparative genomic analyses of the human fungal pathogens Coccidioides and their relatives.</title>
        <authorList>
            <person name="Sharpton T.J."/>
            <person name="Stajich J.E."/>
            <person name="Rounsley S.D."/>
            <person name="Gardner M.J."/>
            <person name="Wortman J.R."/>
            <person name="Jordar V.S."/>
            <person name="Maiti R."/>
            <person name="Kodira C.D."/>
            <person name="Neafsey D.E."/>
            <person name="Zeng Q."/>
            <person name="Hung C.-Y."/>
            <person name="McMahan C."/>
            <person name="Muszewska A."/>
            <person name="Grynberg M."/>
            <person name="Mandel M.A."/>
            <person name="Kellner E.M."/>
            <person name="Barker B.M."/>
            <person name="Galgiani J.N."/>
            <person name="Orbach M.J."/>
            <person name="Kirkland T.N."/>
            <person name="Cole G.T."/>
            <person name="Henn M.R."/>
            <person name="Birren B.W."/>
            <person name="Taylor J.W."/>
        </authorList>
    </citation>
    <scope>NUCLEOTIDE SEQUENCE [LARGE SCALE GENOMIC DNA]</scope>
    <source>
        <strain evidence="2">RMSCC 3488</strain>
    </source>
</reference>
<dbReference type="VEuPathDB" id="FungiDB:CPAG_03787"/>
<reference evidence="2" key="3">
    <citation type="journal article" date="2010" name="Genome Res.">
        <title>Population genomic sequencing of Coccidioides fungi reveals recent hybridization and transposon control.</title>
        <authorList>
            <person name="Neafsey D.E."/>
            <person name="Barker B.M."/>
            <person name="Sharpton T.J."/>
            <person name="Stajich J.E."/>
            <person name="Park D.J."/>
            <person name="Whiston E."/>
            <person name="Hung C.-Y."/>
            <person name="McMahan C."/>
            <person name="White J."/>
            <person name="Sykes S."/>
            <person name="Heiman D."/>
            <person name="Young S."/>
            <person name="Zeng Q."/>
            <person name="Abouelleil A."/>
            <person name="Aftuck L."/>
            <person name="Bessette D."/>
            <person name="Brown A."/>
            <person name="FitzGerald M."/>
            <person name="Lui A."/>
            <person name="Macdonald J.P."/>
            <person name="Priest M."/>
            <person name="Orbach M.J."/>
            <person name="Galgiani J.N."/>
            <person name="Kirkland T.N."/>
            <person name="Cole G.T."/>
            <person name="Birren B.W."/>
            <person name="Henn M.R."/>
            <person name="Taylor J.W."/>
            <person name="Rounsley S.D."/>
        </authorList>
    </citation>
    <scope>NUCLEOTIDE SEQUENCE [LARGE SCALE GENOMIC DNA]</scope>
    <source>
        <strain evidence="2">RMSCC 3488</strain>
    </source>
</reference>
<dbReference type="AlphaFoldDB" id="A0A0J6FB19"/>
<protein>
    <submittedName>
        <fullName evidence="1">Uncharacterized protein</fullName>
    </submittedName>
</protein>
<organism evidence="1 2">
    <name type="scientific">Coccidioides posadasii RMSCC 3488</name>
    <dbReference type="NCBI Taxonomy" id="454284"/>
    <lineage>
        <taxon>Eukaryota</taxon>
        <taxon>Fungi</taxon>
        <taxon>Dikarya</taxon>
        <taxon>Ascomycota</taxon>
        <taxon>Pezizomycotina</taxon>
        <taxon>Eurotiomycetes</taxon>
        <taxon>Eurotiomycetidae</taxon>
        <taxon>Onygenales</taxon>
        <taxon>Onygenaceae</taxon>
        <taxon>Coccidioides</taxon>
    </lineage>
</organism>
<proteinExistence type="predicted"/>
<evidence type="ECO:0000313" key="1">
    <source>
        <dbReference type="EMBL" id="KMM67453.1"/>
    </source>
</evidence>